<evidence type="ECO:0000256" key="5">
    <source>
        <dbReference type="ARBA" id="ARBA00022741"/>
    </source>
</evidence>
<comment type="catalytic activity">
    <reaction evidence="1">
        <text>ATP + protein L-histidine = ADP + protein N-phospho-L-histidine.</text>
        <dbReference type="EC" id="2.7.13.3"/>
    </reaction>
</comment>
<dbReference type="SUPFAM" id="SSF55874">
    <property type="entry name" value="ATPase domain of HSP90 chaperone/DNA topoisomerase II/histidine kinase"/>
    <property type="match status" value="1"/>
</dbReference>
<dbReference type="STRING" id="1499966.U14_03715"/>
<dbReference type="CDD" id="cd00130">
    <property type="entry name" value="PAS"/>
    <property type="match status" value="1"/>
</dbReference>
<dbReference type="NCBIfam" id="TIGR00229">
    <property type="entry name" value="sensory_box"/>
    <property type="match status" value="1"/>
</dbReference>
<evidence type="ECO:0000256" key="2">
    <source>
        <dbReference type="ARBA" id="ARBA00012438"/>
    </source>
</evidence>
<dbReference type="EMBL" id="DF820458">
    <property type="protein sequence ID" value="GAK52464.1"/>
    <property type="molecule type" value="Genomic_DNA"/>
</dbReference>
<dbReference type="AlphaFoldDB" id="A0A081BPZ8"/>
<evidence type="ECO:0000256" key="3">
    <source>
        <dbReference type="ARBA" id="ARBA00022553"/>
    </source>
</evidence>
<dbReference type="PROSITE" id="PS50112">
    <property type="entry name" value="PAS"/>
    <property type="match status" value="1"/>
</dbReference>
<dbReference type="PROSITE" id="PS50110">
    <property type="entry name" value="RESPONSE_REGULATORY"/>
    <property type="match status" value="1"/>
</dbReference>
<evidence type="ECO:0000256" key="7">
    <source>
        <dbReference type="ARBA" id="ARBA00022840"/>
    </source>
</evidence>
<reference evidence="14" key="1">
    <citation type="journal article" date="2015" name="PeerJ">
        <title>First genomic representation of candidate bacterial phylum KSB3 points to enhanced environmental sensing as a trigger of wastewater bulking.</title>
        <authorList>
            <person name="Sekiguchi Y."/>
            <person name="Ohashi A."/>
            <person name="Parks D.H."/>
            <person name="Yamauchi T."/>
            <person name="Tyson G.W."/>
            <person name="Hugenholtz P."/>
        </authorList>
    </citation>
    <scope>NUCLEOTIDE SEQUENCE [LARGE SCALE GENOMIC DNA]</scope>
</reference>
<dbReference type="InterPro" id="IPR000700">
    <property type="entry name" value="PAS-assoc_C"/>
</dbReference>
<dbReference type="PANTHER" id="PTHR41523:SF8">
    <property type="entry name" value="ETHYLENE RESPONSE SENSOR PROTEIN"/>
    <property type="match status" value="1"/>
</dbReference>
<feature type="modified residue" description="4-aspartylphosphate" evidence="9">
    <location>
        <position position="57"/>
    </location>
</feature>
<protein>
    <recommendedName>
        <fullName evidence="2">histidine kinase</fullName>
        <ecNumber evidence="2">2.7.13.3</ecNumber>
    </recommendedName>
</protein>
<dbReference type="Gene3D" id="3.30.450.20">
    <property type="entry name" value="PAS domain"/>
    <property type="match status" value="1"/>
</dbReference>
<dbReference type="PROSITE" id="PS50113">
    <property type="entry name" value="PAC"/>
    <property type="match status" value="1"/>
</dbReference>
<accession>A0A081BPZ8</accession>
<dbReference type="GO" id="GO:0005524">
    <property type="term" value="F:ATP binding"/>
    <property type="evidence" value="ECO:0007669"/>
    <property type="project" value="UniProtKB-KW"/>
</dbReference>
<dbReference type="SUPFAM" id="SSF55785">
    <property type="entry name" value="PYP-like sensor domain (PAS domain)"/>
    <property type="match status" value="1"/>
</dbReference>
<dbReference type="EC" id="2.7.13.3" evidence="2"/>
<evidence type="ECO:0000259" key="12">
    <source>
        <dbReference type="PROSITE" id="PS50112"/>
    </source>
</evidence>
<evidence type="ECO:0000256" key="1">
    <source>
        <dbReference type="ARBA" id="ARBA00000085"/>
    </source>
</evidence>
<dbReference type="Gene3D" id="3.30.565.10">
    <property type="entry name" value="Histidine kinase-like ATPase, C-terminal domain"/>
    <property type="match status" value="1"/>
</dbReference>
<dbReference type="InterPro" id="IPR001789">
    <property type="entry name" value="Sig_transdc_resp-reg_receiver"/>
</dbReference>
<dbReference type="HOGENOM" id="CLU_000445_114_57_0"/>
<dbReference type="InterPro" id="IPR035965">
    <property type="entry name" value="PAS-like_dom_sf"/>
</dbReference>
<evidence type="ECO:0000313" key="15">
    <source>
        <dbReference type="Proteomes" id="UP000030700"/>
    </source>
</evidence>
<evidence type="ECO:0000256" key="9">
    <source>
        <dbReference type="PROSITE-ProRule" id="PRU00169"/>
    </source>
</evidence>
<gene>
    <name evidence="14" type="ORF">U14_03715</name>
</gene>
<feature type="coiled-coil region" evidence="10">
    <location>
        <begin position="247"/>
        <end position="274"/>
    </location>
</feature>
<dbReference type="Pfam" id="PF07568">
    <property type="entry name" value="HisKA_2"/>
    <property type="match status" value="1"/>
</dbReference>
<feature type="domain" description="PAC" evidence="13">
    <location>
        <begin position="212"/>
        <end position="263"/>
    </location>
</feature>
<keyword evidence="10" id="KW-0175">Coiled coil</keyword>
<keyword evidence="4" id="KW-0808">Transferase</keyword>
<evidence type="ECO:0000313" key="14">
    <source>
        <dbReference type="EMBL" id="GAK52464.1"/>
    </source>
</evidence>
<keyword evidence="3 9" id="KW-0597">Phosphoprotein</keyword>
<dbReference type="InterPro" id="IPR036890">
    <property type="entry name" value="HATPase_C_sf"/>
</dbReference>
<dbReference type="InterPro" id="IPR011006">
    <property type="entry name" value="CheY-like_superfamily"/>
</dbReference>
<feature type="domain" description="PAS" evidence="12">
    <location>
        <begin position="136"/>
        <end position="182"/>
    </location>
</feature>
<sequence>MKERLCIIHLEDNPFDAELIEARLESEGIACEIRRVETESDFLSAISIAGVDLILSDYALPTFNGLAALTWARAHYPDVPFIFVTGAMGEEKAVESMKQGATDYVLKQNLARLGTVVRRALREAEEHLKHKQAEDELRFHSQILEHLTEGVQLTSTRNEQIVYVNPTFERLFGYEAKELIGQHVSILNAPAEKGTDDITREIVTSLTAHGEWRGTVHNIRKDGTMFWSYANISTFTHPQYGDVWISVQEDITERKQAEEQIKAALAEKEALLREIYHRTKNNMQVIRSMLVLRAAMRQNPEITAFVQEIEQKILTMALVHQKLYESHDLSQIQLQEYLEDLISSLMQNYAEVSRKIAFKLQVDRIMVLIDTAIPCGLIITELLSNALQYAFPEGRSGEIQLKVSRMPQGMIELYFADNGVGVPTGFDVRAQKSLGLRTVVGLVEHQLMGEISNDLRDGVAYTIRFRDNLHALRV</sequence>
<dbReference type="SUPFAM" id="SSF52172">
    <property type="entry name" value="CheY-like"/>
    <property type="match status" value="1"/>
</dbReference>
<dbReference type="PANTHER" id="PTHR41523">
    <property type="entry name" value="TWO-COMPONENT SYSTEM SENSOR PROTEIN"/>
    <property type="match status" value="1"/>
</dbReference>
<keyword evidence="8" id="KW-0843">Virulence</keyword>
<evidence type="ECO:0000256" key="8">
    <source>
        <dbReference type="ARBA" id="ARBA00023026"/>
    </source>
</evidence>
<dbReference type="Proteomes" id="UP000030700">
    <property type="component" value="Unassembled WGS sequence"/>
</dbReference>
<evidence type="ECO:0000256" key="4">
    <source>
        <dbReference type="ARBA" id="ARBA00022679"/>
    </source>
</evidence>
<organism evidence="14">
    <name type="scientific">Candidatus Moduliflexus flocculans</name>
    <dbReference type="NCBI Taxonomy" id="1499966"/>
    <lineage>
        <taxon>Bacteria</taxon>
        <taxon>Candidatus Moduliflexota</taxon>
        <taxon>Candidatus Moduliflexia</taxon>
        <taxon>Candidatus Moduliflexales</taxon>
        <taxon>Candidatus Moduliflexaceae</taxon>
    </lineage>
</organism>
<dbReference type="GO" id="GO:0000160">
    <property type="term" value="P:phosphorelay signal transduction system"/>
    <property type="evidence" value="ECO:0007669"/>
    <property type="project" value="InterPro"/>
</dbReference>
<dbReference type="Pfam" id="PF13426">
    <property type="entry name" value="PAS_9"/>
    <property type="match status" value="1"/>
</dbReference>
<dbReference type="SMART" id="SM00091">
    <property type="entry name" value="PAS"/>
    <property type="match status" value="1"/>
</dbReference>
<keyword evidence="7" id="KW-0067">ATP-binding</keyword>
<dbReference type="CDD" id="cd00156">
    <property type="entry name" value="REC"/>
    <property type="match status" value="1"/>
</dbReference>
<feature type="domain" description="Response regulatory" evidence="11">
    <location>
        <begin position="6"/>
        <end position="122"/>
    </location>
</feature>
<dbReference type="Pfam" id="PF00072">
    <property type="entry name" value="Response_reg"/>
    <property type="match status" value="1"/>
</dbReference>
<evidence type="ECO:0000256" key="10">
    <source>
        <dbReference type="SAM" id="Coils"/>
    </source>
</evidence>
<keyword evidence="15" id="KW-1185">Reference proteome</keyword>
<name>A0A081BPZ8_9BACT</name>
<keyword evidence="5" id="KW-0547">Nucleotide-binding</keyword>
<dbReference type="SMART" id="SM00448">
    <property type="entry name" value="REC"/>
    <property type="match status" value="1"/>
</dbReference>
<dbReference type="InterPro" id="IPR000014">
    <property type="entry name" value="PAS"/>
</dbReference>
<dbReference type="InterPro" id="IPR011495">
    <property type="entry name" value="Sig_transdc_His_kin_sub2_dim/P"/>
</dbReference>
<proteinExistence type="predicted"/>
<keyword evidence="6 14" id="KW-0418">Kinase</keyword>
<evidence type="ECO:0000256" key="6">
    <source>
        <dbReference type="ARBA" id="ARBA00022777"/>
    </source>
</evidence>
<dbReference type="Gene3D" id="3.40.50.2300">
    <property type="match status" value="1"/>
</dbReference>
<evidence type="ECO:0000259" key="13">
    <source>
        <dbReference type="PROSITE" id="PS50113"/>
    </source>
</evidence>
<evidence type="ECO:0000259" key="11">
    <source>
        <dbReference type="PROSITE" id="PS50110"/>
    </source>
</evidence>
<dbReference type="GO" id="GO:0004673">
    <property type="term" value="F:protein histidine kinase activity"/>
    <property type="evidence" value="ECO:0007669"/>
    <property type="project" value="UniProtKB-EC"/>
</dbReference>